<reference evidence="1" key="1">
    <citation type="submission" date="2018-04" db="EMBL/GenBank/DDBJ databases">
        <title>Whole genome sequencing of Hypsizygus marmoreus.</title>
        <authorList>
            <person name="Choi I.-G."/>
            <person name="Min B."/>
            <person name="Kim J.-G."/>
            <person name="Kim S."/>
            <person name="Oh Y.-L."/>
            <person name="Kong W.-S."/>
            <person name="Park H."/>
            <person name="Jeong J."/>
            <person name="Song E.-S."/>
        </authorList>
    </citation>
    <scope>NUCLEOTIDE SEQUENCE [LARGE SCALE GENOMIC DNA]</scope>
    <source>
        <strain evidence="1">51987-8</strain>
    </source>
</reference>
<sequence>MVWPPTGGTSLQNTPPAAQDTLQKFKNGVGKFKNGMMVAHNAVAQKCAGKNGWGCAKAPPGECKKGDKGCQVANTTSGGAPAEKKKSALGTGMSIAKKFGPWMIL</sequence>
<gene>
    <name evidence="1" type="ORF">Hypma_008274</name>
</gene>
<organism evidence="1 2">
    <name type="scientific">Hypsizygus marmoreus</name>
    <name type="common">White beech mushroom</name>
    <name type="synonym">Agaricus marmoreus</name>
    <dbReference type="NCBI Taxonomy" id="39966"/>
    <lineage>
        <taxon>Eukaryota</taxon>
        <taxon>Fungi</taxon>
        <taxon>Dikarya</taxon>
        <taxon>Basidiomycota</taxon>
        <taxon>Agaricomycotina</taxon>
        <taxon>Agaricomycetes</taxon>
        <taxon>Agaricomycetidae</taxon>
        <taxon>Agaricales</taxon>
        <taxon>Tricholomatineae</taxon>
        <taxon>Lyophyllaceae</taxon>
        <taxon>Hypsizygus</taxon>
    </lineage>
</organism>
<dbReference type="EMBL" id="LUEZ02000042">
    <property type="protein sequence ID" value="RDB24580.1"/>
    <property type="molecule type" value="Genomic_DNA"/>
</dbReference>
<accession>A0A369JTN0</accession>
<evidence type="ECO:0000313" key="1">
    <source>
        <dbReference type="EMBL" id="RDB24580.1"/>
    </source>
</evidence>
<name>A0A369JTN0_HYPMA</name>
<evidence type="ECO:0000313" key="2">
    <source>
        <dbReference type="Proteomes" id="UP000076154"/>
    </source>
</evidence>
<keyword evidence="2" id="KW-1185">Reference proteome</keyword>
<dbReference type="Proteomes" id="UP000076154">
    <property type="component" value="Unassembled WGS sequence"/>
</dbReference>
<dbReference type="AlphaFoldDB" id="A0A369JTN0"/>
<proteinExistence type="predicted"/>
<dbReference type="InParanoid" id="A0A369JTN0"/>
<protein>
    <submittedName>
        <fullName evidence="1">Uncharacterized protein</fullName>
    </submittedName>
</protein>
<comment type="caution">
    <text evidence="1">The sequence shown here is derived from an EMBL/GenBank/DDBJ whole genome shotgun (WGS) entry which is preliminary data.</text>
</comment>